<comment type="subcellular location">
    <subcellularLocation>
        <location evidence="1 7">Mitochondrion inner membrane</location>
        <topology evidence="1 7">Single-pass membrane protein</topology>
    </subcellularLocation>
</comment>
<sequence length="100" mass="10946">MAPEFVTTKALHYSSYLPLAMSLSILTRTPARQVFARARSLHTTTPVRDVHGHYHHLPFAFPAKDSKGAFGVKVAAYLMAGFSIPFAASWWQLKKSAGGA</sequence>
<keyword evidence="4 7" id="KW-0999">Mitochondrion inner membrane</keyword>
<comment type="similarity">
    <text evidence="3 7">Belongs to the cytochrome c oxidase VIIc family.</text>
</comment>
<name>A0A9P6C8U0_9AGAR</name>
<proteinExistence type="inferred from homology"/>
<dbReference type="GO" id="GO:0005743">
    <property type="term" value="C:mitochondrial inner membrane"/>
    <property type="evidence" value="ECO:0007669"/>
    <property type="project" value="UniProtKB-SubCell"/>
</dbReference>
<comment type="subunit">
    <text evidence="7">Component of the cytochrome c oxidase (complex IV, CIV), a multisubunit enzyme composed of a catalytic core of 3 subunits and several supernumerary subunits. The complex exists as a monomer or a dimer and forms supercomplexes (SCs) in the inner mitochondrial membrane with ubiquinol-cytochrome c oxidoreductase (cytochrome b-c1 complex, complex III, CIII).</text>
</comment>
<accession>A0A9P6C8U0</accession>
<comment type="caution">
    <text evidence="8">The sequence shown here is derived from an EMBL/GenBank/DDBJ whole genome shotgun (WGS) entry which is preliminary data.</text>
</comment>
<evidence type="ECO:0000256" key="1">
    <source>
        <dbReference type="ARBA" id="ARBA00004434"/>
    </source>
</evidence>
<organism evidence="8 9">
    <name type="scientific">Macrolepiota fuliginosa MF-IS2</name>
    <dbReference type="NCBI Taxonomy" id="1400762"/>
    <lineage>
        <taxon>Eukaryota</taxon>
        <taxon>Fungi</taxon>
        <taxon>Dikarya</taxon>
        <taxon>Basidiomycota</taxon>
        <taxon>Agaricomycotina</taxon>
        <taxon>Agaricomycetes</taxon>
        <taxon>Agaricomycetidae</taxon>
        <taxon>Agaricales</taxon>
        <taxon>Agaricineae</taxon>
        <taxon>Agaricaceae</taxon>
        <taxon>Macrolepiota</taxon>
    </lineage>
</organism>
<gene>
    <name evidence="8" type="ORF">P691DRAFT_756393</name>
</gene>
<evidence type="ECO:0000256" key="5">
    <source>
        <dbReference type="ARBA" id="ARBA00023128"/>
    </source>
</evidence>
<protein>
    <recommendedName>
        <fullName evidence="7">Cytochrome c oxidase subunit 8, mitochondrial</fullName>
    </recommendedName>
    <alternativeName>
        <fullName evidence="7">Cytochrome c oxidase polypeptide VIII</fullName>
    </alternativeName>
</protein>
<keyword evidence="9" id="KW-1185">Reference proteome</keyword>
<evidence type="ECO:0000256" key="6">
    <source>
        <dbReference type="ARBA" id="ARBA00023136"/>
    </source>
</evidence>
<keyword evidence="6 7" id="KW-0472">Membrane</keyword>
<dbReference type="OrthoDB" id="9974841at2759"/>
<comment type="function">
    <text evidence="7">Component of the cytochrome c oxidase, the last enzyme in the mitochondrial electron transport chain which drives oxidative phosphorylation. The respiratory chain contains 3 multisubunit complexes succinate dehydrogenase (complex II, CII), ubiquinol-cytochrome c oxidoreductase (cytochrome b-c1 complex, complex III, CIII) and cytochrome c oxidase (complex IV, CIV), that cooperate to transfer electrons derived from NADH and succinate to molecular oxygen, creating an electrochemical gradient over the inner membrane that drives transmembrane transport and the ATP synthase. Cytochrome c oxidase is the component of the respiratory chain that catalyzes the reduction of oxygen to water. Electrons originating from reduced cytochrome c in the intermembrane space (IMS) are transferred via the dinuclear copper A center (CU(A)) of subunit 2 and heme A of subunit 1 to the active site in subunit 1, a binuclear center (BNC) formed by heme A3 and copper B (CU(B)). The BNC reduces molecular oxygen to 2 water molecules using 4 electrons from cytochrome c in the IMS and 4 protons from the mitochondrial matrix.</text>
</comment>
<dbReference type="AlphaFoldDB" id="A0A9P6C8U0"/>
<dbReference type="GO" id="GO:0045277">
    <property type="term" value="C:respiratory chain complex IV"/>
    <property type="evidence" value="ECO:0007669"/>
    <property type="project" value="UniProtKB-UniRule"/>
</dbReference>
<comment type="pathway">
    <text evidence="2 7">Energy metabolism; oxidative phosphorylation.</text>
</comment>
<evidence type="ECO:0000313" key="9">
    <source>
        <dbReference type="Proteomes" id="UP000807342"/>
    </source>
</evidence>
<keyword evidence="7" id="KW-0809">Transit peptide</keyword>
<keyword evidence="7" id="KW-0812">Transmembrane</keyword>
<keyword evidence="7" id="KW-1133">Transmembrane helix</keyword>
<dbReference type="Pfam" id="PF02935">
    <property type="entry name" value="COX7C"/>
    <property type="match status" value="1"/>
</dbReference>
<dbReference type="InterPro" id="IPR036636">
    <property type="entry name" value="COX7C/Cox8_sf"/>
</dbReference>
<dbReference type="GO" id="GO:0006123">
    <property type="term" value="P:mitochondrial electron transport, cytochrome c to oxygen"/>
    <property type="evidence" value="ECO:0007669"/>
    <property type="project" value="UniProtKB-UniRule"/>
</dbReference>
<dbReference type="EMBL" id="MU151071">
    <property type="protein sequence ID" value="KAF9452468.1"/>
    <property type="molecule type" value="Genomic_DNA"/>
</dbReference>
<evidence type="ECO:0000256" key="7">
    <source>
        <dbReference type="RuleBase" id="RU368123"/>
    </source>
</evidence>
<feature type="transmembrane region" description="Helical" evidence="7">
    <location>
        <begin position="74"/>
        <end position="93"/>
    </location>
</feature>
<dbReference type="InterPro" id="IPR004202">
    <property type="entry name" value="COX7C/Cox8"/>
</dbReference>
<evidence type="ECO:0000256" key="4">
    <source>
        <dbReference type="ARBA" id="ARBA00022792"/>
    </source>
</evidence>
<keyword evidence="5 7" id="KW-0496">Mitochondrion</keyword>
<reference evidence="8" key="1">
    <citation type="submission" date="2020-11" db="EMBL/GenBank/DDBJ databases">
        <authorList>
            <consortium name="DOE Joint Genome Institute"/>
            <person name="Ahrendt S."/>
            <person name="Riley R."/>
            <person name="Andreopoulos W."/>
            <person name="Labutti K."/>
            <person name="Pangilinan J."/>
            <person name="Ruiz-Duenas F.J."/>
            <person name="Barrasa J.M."/>
            <person name="Sanchez-Garcia M."/>
            <person name="Camarero S."/>
            <person name="Miyauchi S."/>
            <person name="Serrano A."/>
            <person name="Linde D."/>
            <person name="Babiker R."/>
            <person name="Drula E."/>
            <person name="Ayuso-Fernandez I."/>
            <person name="Pacheco R."/>
            <person name="Padilla G."/>
            <person name="Ferreira P."/>
            <person name="Barriuso J."/>
            <person name="Kellner H."/>
            <person name="Castanera R."/>
            <person name="Alfaro M."/>
            <person name="Ramirez L."/>
            <person name="Pisabarro A.G."/>
            <person name="Kuo A."/>
            <person name="Tritt A."/>
            <person name="Lipzen A."/>
            <person name="He G."/>
            <person name="Yan M."/>
            <person name="Ng V."/>
            <person name="Cullen D."/>
            <person name="Martin F."/>
            <person name="Rosso M.-N."/>
            <person name="Henrissat B."/>
            <person name="Hibbett D."/>
            <person name="Martinez A.T."/>
            <person name="Grigoriev I.V."/>
        </authorList>
    </citation>
    <scope>NUCLEOTIDE SEQUENCE</scope>
    <source>
        <strain evidence="8">MF-IS2</strain>
    </source>
</reference>
<evidence type="ECO:0000313" key="8">
    <source>
        <dbReference type="EMBL" id="KAF9452468.1"/>
    </source>
</evidence>
<evidence type="ECO:0000256" key="3">
    <source>
        <dbReference type="ARBA" id="ARBA00010514"/>
    </source>
</evidence>
<dbReference type="Gene3D" id="4.10.49.10">
    <property type="entry name" value="Cytochrome c oxidase subunit VIIc"/>
    <property type="match status" value="1"/>
</dbReference>
<evidence type="ECO:0000256" key="2">
    <source>
        <dbReference type="ARBA" id="ARBA00004673"/>
    </source>
</evidence>
<dbReference type="Proteomes" id="UP000807342">
    <property type="component" value="Unassembled WGS sequence"/>
</dbReference>